<dbReference type="InterPro" id="IPR036702">
    <property type="entry name" value="ComB-like_sf"/>
</dbReference>
<accession>A0A0U3CVR3</accession>
<evidence type="ECO:0000313" key="9">
    <source>
        <dbReference type="Proteomes" id="UP000067738"/>
    </source>
</evidence>
<dbReference type="GO" id="GO:0050545">
    <property type="term" value="F:sulfopyruvate decarboxylase activity"/>
    <property type="evidence" value="ECO:0007669"/>
    <property type="project" value="TreeGrafter"/>
</dbReference>
<dbReference type="PANTHER" id="PTHR37311:SF1">
    <property type="entry name" value="2-PHOSPHOSULFOLACTATE PHOSPHATASE-RELATED"/>
    <property type="match status" value="1"/>
</dbReference>
<evidence type="ECO:0000256" key="7">
    <source>
        <dbReference type="NCBIfam" id="TIGR00298"/>
    </source>
</evidence>
<dbReference type="InterPro" id="IPR027639">
    <property type="entry name" value="ComB_archaeal"/>
</dbReference>
<name>A0A0U3CVR3_9EURY</name>
<evidence type="ECO:0000313" key="8">
    <source>
        <dbReference type="EMBL" id="ALT69791.1"/>
    </source>
</evidence>
<evidence type="ECO:0000256" key="6">
    <source>
        <dbReference type="ARBA" id="ARBA00033711"/>
    </source>
</evidence>
<sequence length="230" mass="25149">MKVTLSFEESISRDVSIMIDVLRASTTITTALDKFNQIIPCFTPEDAFKLKKETGGVIAGERKGAKVEGFDIGNSPNAILNFKSDSKILILTTSNGTRILENMNSQVLIGCLNNAEAVAEASIKLAKDHIDLVMAGVWGKFAIEDYLAAGEIIHQISKKCSDCEIDEYAKSAILASRNPNLVRDAFFDSTSGHKLKNLGYENDISYALCQNSTKNVGLYKGNSINKIKFK</sequence>
<dbReference type="AlphaFoldDB" id="A0A0U3CVR3"/>
<reference evidence="8 9" key="1">
    <citation type="submission" date="2015-04" db="EMBL/GenBank/DDBJ databases">
        <title>The complete genome sequence of the rumen methanogen Methanobrevibacter millerae SM9.</title>
        <authorList>
            <person name="Leahy S.C."/>
            <person name="Kelly W.J."/>
            <person name="Pacheco D.M."/>
            <person name="Li D."/>
            <person name="Altermann E."/>
            <person name="Attwood G.T."/>
        </authorList>
    </citation>
    <scope>NUCLEOTIDE SEQUENCE [LARGE SCALE GENOMIC DNA]</scope>
    <source>
        <strain evidence="8 9">SM9</strain>
    </source>
</reference>
<proteinExistence type="inferred from homology"/>
<dbReference type="GO" id="GO:0000287">
    <property type="term" value="F:magnesium ion binding"/>
    <property type="evidence" value="ECO:0007669"/>
    <property type="project" value="InterPro"/>
</dbReference>
<dbReference type="SUPFAM" id="SSF142823">
    <property type="entry name" value="ComB-like"/>
    <property type="match status" value="1"/>
</dbReference>
<dbReference type="GeneID" id="26736988"/>
<evidence type="ECO:0000256" key="1">
    <source>
        <dbReference type="ARBA" id="ARBA00001946"/>
    </source>
</evidence>
<protein>
    <recommendedName>
        <fullName evidence="3 7">2-phosphosulfolactate phosphatase</fullName>
        <ecNumber evidence="3 7">3.1.3.71</ecNumber>
    </recommendedName>
</protein>
<dbReference type="PANTHER" id="PTHR37311">
    <property type="entry name" value="2-PHOSPHOSULFOLACTATE PHOSPHATASE-RELATED"/>
    <property type="match status" value="1"/>
</dbReference>
<dbReference type="KEGG" id="mmil:sm9_2035"/>
<evidence type="ECO:0000256" key="5">
    <source>
        <dbReference type="ARBA" id="ARBA00022842"/>
    </source>
</evidence>
<evidence type="ECO:0000256" key="4">
    <source>
        <dbReference type="ARBA" id="ARBA00022801"/>
    </source>
</evidence>
<comment type="cofactor">
    <cofactor evidence="1">
        <name>Mg(2+)</name>
        <dbReference type="ChEBI" id="CHEBI:18420"/>
    </cofactor>
</comment>
<dbReference type="Pfam" id="PF04029">
    <property type="entry name" value="2-ph_phosp"/>
    <property type="match status" value="1"/>
</dbReference>
<dbReference type="RefSeq" id="WP_058740006.1">
    <property type="nucleotide sequence ID" value="NZ_CP011266.1"/>
</dbReference>
<dbReference type="InterPro" id="IPR005238">
    <property type="entry name" value="ComB-like"/>
</dbReference>
<organism evidence="8 9">
    <name type="scientific">Methanobrevibacter millerae</name>
    <dbReference type="NCBI Taxonomy" id="230361"/>
    <lineage>
        <taxon>Archaea</taxon>
        <taxon>Methanobacteriati</taxon>
        <taxon>Methanobacteriota</taxon>
        <taxon>Methanomada group</taxon>
        <taxon>Methanobacteria</taxon>
        <taxon>Methanobacteriales</taxon>
        <taxon>Methanobacteriaceae</taxon>
        <taxon>Methanobrevibacter</taxon>
    </lineage>
</organism>
<dbReference type="GO" id="GO:0019295">
    <property type="term" value="P:coenzyme M biosynthetic process"/>
    <property type="evidence" value="ECO:0007669"/>
    <property type="project" value="InterPro"/>
</dbReference>
<dbReference type="EC" id="3.1.3.71" evidence="3 7"/>
<dbReference type="PATRIC" id="fig|230361.4.peg.2106"/>
<dbReference type="GO" id="GO:0050532">
    <property type="term" value="F:2-phosphosulfolactate phosphatase activity"/>
    <property type="evidence" value="ECO:0007669"/>
    <property type="project" value="UniProtKB-UniRule"/>
</dbReference>
<evidence type="ECO:0000256" key="3">
    <source>
        <dbReference type="ARBA" id="ARBA00012953"/>
    </source>
</evidence>
<gene>
    <name evidence="8" type="primary">comB</name>
    <name evidence="8" type="ORF">sm9_2035</name>
</gene>
<dbReference type="OrthoDB" id="146693at2157"/>
<dbReference type="NCBIfam" id="TIGR00298">
    <property type="entry name" value="2-phosphosulfolactate phosphatase"/>
    <property type="match status" value="1"/>
</dbReference>
<comment type="similarity">
    <text evidence="2">Belongs to the ComB family.</text>
</comment>
<keyword evidence="4" id="KW-0378">Hydrolase</keyword>
<dbReference type="Gene3D" id="3.90.1560.10">
    <property type="entry name" value="ComB-like"/>
    <property type="match status" value="1"/>
</dbReference>
<evidence type="ECO:0000256" key="2">
    <source>
        <dbReference type="ARBA" id="ARBA00009997"/>
    </source>
</evidence>
<dbReference type="Proteomes" id="UP000067738">
    <property type="component" value="Chromosome"/>
</dbReference>
<comment type="catalytic activity">
    <reaction evidence="6">
        <text>(2R)-O-phospho-3-sulfolactate + H2O = (2R)-3-sulfolactate + phosphate</text>
        <dbReference type="Rhea" id="RHEA:23416"/>
        <dbReference type="ChEBI" id="CHEBI:15377"/>
        <dbReference type="ChEBI" id="CHEBI:15597"/>
        <dbReference type="ChEBI" id="CHEBI:43474"/>
        <dbReference type="ChEBI" id="CHEBI:58738"/>
        <dbReference type="EC" id="3.1.3.71"/>
    </reaction>
</comment>
<keyword evidence="5" id="KW-0460">Magnesium</keyword>
<dbReference type="EMBL" id="CP011266">
    <property type="protein sequence ID" value="ALT69791.1"/>
    <property type="molecule type" value="Genomic_DNA"/>
</dbReference>
<keyword evidence="9" id="KW-1185">Reference proteome</keyword>